<reference evidence="2" key="1">
    <citation type="submission" date="2016-10" db="EMBL/GenBank/DDBJ databases">
        <authorList>
            <person name="Varghese N."/>
            <person name="Submissions S."/>
        </authorList>
    </citation>
    <scope>NUCLEOTIDE SEQUENCE [LARGE SCALE GENOMIC DNA]</scope>
    <source>
        <strain evidence="2">DSM 1551</strain>
    </source>
</reference>
<dbReference type="PIRSF" id="PIRSF029826">
    <property type="entry name" value="UCP029826_pph"/>
    <property type="match status" value="1"/>
</dbReference>
<dbReference type="PANTHER" id="PTHR46523">
    <property type="entry name" value="DCTP PYROPHOSPHATASE 1"/>
    <property type="match status" value="1"/>
</dbReference>
<evidence type="ECO:0000313" key="2">
    <source>
        <dbReference type="Proteomes" id="UP000198558"/>
    </source>
</evidence>
<dbReference type="PANTHER" id="PTHR46523:SF1">
    <property type="entry name" value="DCTP PYROPHOSPHATASE 1"/>
    <property type="match status" value="1"/>
</dbReference>
<dbReference type="AlphaFoldDB" id="A0A1I0D5S6"/>
<sequence>MKEIENKIIEFVQARKWDQLEHPDSLIKSIVIEAGELLECIQWNNECDKNKISEELADVMIYCFQLAYSLNLDTIEIITNKLIKNTEKYPVKD</sequence>
<dbReference type="GO" id="GO:0009143">
    <property type="term" value="P:nucleoside triphosphate catabolic process"/>
    <property type="evidence" value="ECO:0007669"/>
    <property type="project" value="InterPro"/>
</dbReference>
<dbReference type="InterPro" id="IPR025984">
    <property type="entry name" value="DCTPP"/>
</dbReference>
<gene>
    <name evidence="1" type="ORF">SAMN04489758_10527</name>
</gene>
<dbReference type="GO" id="GO:0047429">
    <property type="term" value="F:nucleoside triphosphate diphosphatase activity"/>
    <property type="evidence" value="ECO:0007669"/>
    <property type="project" value="InterPro"/>
</dbReference>
<protein>
    <submittedName>
        <fullName evidence="1">NTP pyrophosphatase, house-cleaning of non-canonical NTPs</fullName>
    </submittedName>
</protein>
<dbReference type="CDD" id="cd11537">
    <property type="entry name" value="NTP-PPase_RS21-C6_like"/>
    <property type="match status" value="1"/>
</dbReference>
<keyword evidence="2" id="KW-1185">Reference proteome</keyword>
<dbReference type="Proteomes" id="UP000198558">
    <property type="component" value="Unassembled WGS sequence"/>
</dbReference>
<dbReference type="SUPFAM" id="SSF101386">
    <property type="entry name" value="all-alpha NTP pyrophosphatases"/>
    <property type="match status" value="1"/>
</dbReference>
<dbReference type="EMBL" id="FOIN01000005">
    <property type="protein sequence ID" value="SET27562.1"/>
    <property type="molecule type" value="Genomic_DNA"/>
</dbReference>
<organism evidence="1 2">
    <name type="scientific">Thomasclavelia cocleata</name>
    <dbReference type="NCBI Taxonomy" id="69824"/>
    <lineage>
        <taxon>Bacteria</taxon>
        <taxon>Bacillati</taxon>
        <taxon>Bacillota</taxon>
        <taxon>Erysipelotrichia</taxon>
        <taxon>Erysipelotrichales</taxon>
        <taxon>Coprobacillaceae</taxon>
        <taxon>Thomasclavelia</taxon>
    </lineage>
</organism>
<dbReference type="InterPro" id="IPR052555">
    <property type="entry name" value="dCTP_Pyrophosphatase"/>
</dbReference>
<dbReference type="GeneID" id="78287755"/>
<name>A0A1I0D5S6_9FIRM</name>
<proteinExistence type="predicted"/>
<dbReference type="RefSeq" id="WP_092352587.1">
    <property type="nucleotide sequence ID" value="NZ_FOIN01000005.1"/>
</dbReference>
<dbReference type="OrthoDB" id="9791898at2"/>
<evidence type="ECO:0000313" key="1">
    <source>
        <dbReference type="EMBL" id="SET27562.1"/>
    </source>
</evidence>
<dbReference type="Pfam" id="PF12643">
    <property type="entry name" value="MazG-like"/>
    <property type="match status" value="1"/>
</dbReference>
<accession>A0A1I0D5S6</accession>
<dbReference type="Gene3D" id="1.10.287.1080">
    <property type="entry name" value="MazG-like"/>
    <property type="match status" value="1"/>
</dbReference>